<accession>E9E7I9</accession>
<dbReference type="OrthoDB" id="412788at2759"/>
<dbReference type="eggNOG" id="ENOG502SKC4">
    <property type="taxonomic scope" value="Eukaryota"/>
</dbReference>
<dbReference type="HOGENOM" id="CLU_042688_4_0_1"/>
<dbReference type="AlphaFoldDB" id="E9E7I9"/>
<keyword evidence="4" id="KW-1185">Reference proteome</keyword>
<dbReference type="InterPro" id="IPR044053">
    <property type="entry name" value="AsaB-like"/>
</dbReference>
<comment type="similarity">
    <text evidence="1">Belongs to the asaB hydroxylase/desaturase family.</text>
</comment>
<evidence type="ECO:0000313" key="3">
    <source>
        <dbReference type="EMBL" id="EFY88099.1"/>
    </source>
</evidence>
<dbReference type="KEGG" id="maw:19250148"/>
<evidence type="ECO:0000256" key="2">
    <source>
        <dbReference type="SAM" id="MobiDB-lite"/>
    </source>
</evidence>
<dbReference type="OMA" id="KWYYVSA"/>
<reference evidence="3 4" key="1">
    <citation type="journal article" date="2011" name="PLoS Genet.">
        <title>Genome sequencing and comparative transcriptomics of the model entomopathogenic fungi Metarhizium anisopliae and M. acridum.</title>
        <authorList>
            <person name="Gao Q."/>
            <person name="Jin K."/>
            <person name="Ying S.H."/>
            <person name="Zhang Y."/>
            <person name="Xiao G."/>
            <person name="Shang Y."/>
            <person name="Duan Z."/>
            <person name="Hu X."/>
            <person name="Xie X.Q."/>
            <person name="Zhou G."/>
            <person name="Peng G."/>
            <person name="Luo Z."/>
            <person name="Huang W."/>
            <person name="Wang B."/>
            <person name="Fang W."/>
            <person name="Wang S."/>
            <person name="Zhong Y."/>
            <person name="Ma L.J."/>
            <person name="St Leger R.J."/>
            <person name="Zhao G.P."/>
            <person name="Pei Y."/>
            <person name="Feng M.G."/>
            <person name="Xia Y."/>
            <person name="Wang C."/>
        </authorList>
    </citation>
    <scope>NUCLEOTIDE SEQUENCE [LARGE SCALE GENOMIC DNA]</scope>
    <source>
        <strain evidence="3 4">CQMa 102</strain>
    </source>
</reference>
<dbReference type="Proteomes" id="UP000002499">
    <property type="component" value="Unassembled WGS sequence"/>
</dbReference>
<dbReference type="PANTHER" id="PTHR34598">
    <property type="entry name" value="BLL6449 PROTEIN"/>
    <property type="match status" value="1"/>
</dbReference>
<dbReference type="GeneID" id="19250148"/>
<name>E9E7I9_METAQ</name>
<gene>
    <name evidence="3" type="ORF">MAC_05837</name>
</gene>
<dbReference type="InParanoid" id="E9E7I9"/>
<dbReference type="EMBL" id="GL698516">
    <property type="protein sequence ID" value="EFY88099.1"/>
    <property type="molecule type" value="Genomic_DNA"/>
</dbReference>
<feature type="region of interest" description="Disordered" evidence="2">
    <location>
        <begin position="131"/>
        <end position="198"/>
    </location>
</feature>
<organism evidence="4">
    <name type="scientific">Metarhizium acridum (strain CQMa 102)</name>
    <dbReference type="NCBI Taxonomy" id="655827"/>
    <lineage>
        <taxon>Eukaryota</taxon>
        <taxon>Fungi</taxon>
        <taxon>Dikarya</taxon>
        <taxon>Ascomycota</taxon>
        <taxon>Pezizomycotina</taxon>
        <taxon>Sordariomycetes</taxon>
        <taxon>Hypocreomycetidae</taxon>
        <taxon>Hypocreales</taxon>
        <taxon>Clavicipitaceae</taxon>
        <taxon>Metarhizium</taxon>
    </lineage>
</organism>
<proteinExistence type="inferred from homology"/>
<evidence type="ECO:0000256" key="1">
    <source>
        <dbReference type="ARBA" id="ARBA00023604"/>
    </source>
</evidence>
<dbReference type="GO" id="GO:0016491">
    <property type="term" value="F:oxidoreductase activity"/>
    <property type="evidence" value="ECO:0007669"/>
    <property type="project" value="InterPro"/>
</dbReference>
<sequence>MDSTNGTTQVLGQYMHPVVDQNSERGDPWQRNYGAPPPMGDLVPRTSPLIDIRPLLSDPGYTAVGHLKSHGFGVVKHRSASLESCYTDKGEIDEEAAASAYYPEIKELVAKTLGAKYVHVTHSVFRRGARAPEPFKMPTGLKPLPSVTATGGSKQGDKETSTEKAEEKPTIQAQQSKPADYWSSRPRMSTSTPARVPHLDFTPISARRTLRFQSQEIYKTAVERGMIAAEDTICQNHPFRPSDKESDSLIAEQYNHSESGRLGPRYAAYSIWRPLKKVARDPLTFSPRKEMPVSADCGMVHWQYENKVPGPPELGGDWLKEFAMLGVKAKEVPPEQSPRHANTCSKWYYVSAQETDEVLFVQLFDSASLGVDSQHAGAPWHASPEIGAAAGDEPRESIDVRVVVLW</sequence>
<dbReference type="PANTHER" id="PTHR34598:SF3">
    <property type="entry name" value="OXIDOREDUCTASE AN1597"/>
    <property type="match status" value="1"/>
</dbReference>
<feature type="compositionally biased region" description="Basic and acidic residues" evidence="2">
    <location>
        <begin position="155"/>
        <end position="169"/>
    </location>
</feature>
<evidence type="ECO:0000313" key="4">
    <source>
        <dbReference type="Proteomes" id="UP000002499"/>
    </source>
</evidence>
<protein>
    <submittedName>
        <fullName evidence="3">GA4 desaturase</fullName>
    </submittedName>
</protein>